<dbReference type="Proteomes" id="UP000184277">
    <property type="component" value="Unassembled WGS sequence"/>
</dbReference>
<dbReference type="EMBL" id="MOKI01000041">
    <property type="protein sequence ID" value="OJR53223.1"/>
    <property type="molecule type" value="Genomic_DNA"/>
</dbReference>
<dbReference type="AlphaFoldDB" id="A0A0K4LMK2"/>
<evidence type="ECO:0000313" key="6">
    <source>
        <dbReference type="Proteomes" id="UP000532204"/>
    </source>
</evidence>
<organism evidence="3 4">
    <name type="scientific">Escherichia coli</name>
    <dbReference type="NCBI Taxonomy" id="562"/>
    <lineage>
        <taxon>Bacteria</taxon>
        <taxon>Pseudomonadati</taxon>
        <taxon>Pseudomonadota</taxon>
        <taxon>Gammaproteobacteria</taxon>
        <taxon>Enterobacterales</taxon>
        <taxon>Enterobacteriaceae</taxon>
        <taxon>Escherichia</taxon>
    </lineage>
</organism>
<dbReference type="Proteomes" id="UP000532204">
    <property type="component" value="Unassembled WGS sequence"/>
</dbReference>
<proteinExistence type="predicted"/>
<reference evidence="3 4" key="1">
    <citation type="submission" date="2016-10" db="EMBL/GenBank/DDBJ databases">
        <title>Comprehensive resistome analysis reveals the prevalence of NDM and MCR-1 in Chinese poultry production.</title>
        <authorList>
            <person name="Wang Y."/>
            <person name="Zhang R."/>
            <person name="Li J."/>
            <person name="Wu Z."/>
            <person name="Wenjuan Y."/>
            <person name="Schwarz S."/>
            <person name="Tyrrell J."/>
            <person name="Zheng Y."/>
            <person name="Wang S."/>
            <person name="Shen Z."/>
            <person name="Liu Z."/>
            <person name="Lei L."/>
            <person name="Li M."/>
            <person name="Zhang Q."/>
            <person name="Wu C."/>
            <person name="Zhang Q."/>
            <person name="Wu Y."/>
            <person name="Walsh T."/>
            <person name="Shen J."/>
        </authorList>
    </citation>
    <scope>NUCLEOTIDE SEQUENCE [LARGE SCALE GENOMIC DNA]</scope>
    <source>
        <strain evidence="3 4">570</strain>
    </source>
</reference>
<evidence type="ECO:0000313" key="3">
    <source>
        <dbReference type="EMBL" id="OJR53223.1"/>
    </source>
</evidence>
<evidence type="ECO:0000313" key="5">
    <source>
        <dbReference type="Proteomes" id="UP000359125"/>
    </source>
</evidence>
<dbReference type="EMBL" id="RYCF01000121">
    <property type="protein sequence ID" value="MQK26868.1"/>
    <property type="molecule type" value="Genomic_DNA"/>
</dbReference>
<reference evidence="2 5" key="2">
    <citation type="journal article" date="2019" name="Environ. Health Perspect.">
        <title>Inter-host Transmission of Carbapenemase-Producing Escherichia coli among Humans and Backyard Animals.</title>
        <authorList>
            <person name="Li J."/>
            <person name="Bi Z."/>
            <person name="Ma S."/>
            <person name="Chen B."/>
            <person name="Cai C."/>
            <person name="He J."/>
            <person name="Schwarz S."/>
            <person name="Sun C."/>
            <person name="Zhou Y."/>
            <person name="Yin J."/>
            <person name="Hulth A."/>
            <person name="Wang Y."/>
            <person name="Shen Z."/>
            <person name="Wang S."/>
            <person name="Wu C."/>
            <person name="Nilsson L.E."/>
            <person name="Walsh T.R."/>
            <person name="Borjesson S."/>
            <person name="Shen J."/>
            <person name="Sun Q."/>
            <person name="Wang Y."/>
        </authorList>
    </citation>
    <scope>NUCLEOTIDE SEQUENCE [LARGE SCALE GENOMIC DNA]</scope>
    <source>
        <strain evidence="2 5">A016f</strain>
    </source>
</reference>
<sequence length="61" mass="7083">MLKEDSYLLKALEMRGVEPTVKNAHDIYLQFSPELKRFINQYGVNDSSVKAMIDDELDHLI</sequence>
<dbReference type="RefSeq" id="WP_000910476.1">
    <property type="nucleotide sequence ID" value="NZ_AP025215.1"/>
</dbReference>
<dbReference type="EMBL" id="AASEBA010000012">
    <property type="protein sequence ID" value="EFC9749281.1"/>
    <property type="molecule type" value="Genomic_DNA"/>
</dbReference>
<reference evidence="1 6" key="3">
    <citation type="submission" date="2019-05" db="EMBL/GenBank/DDBJ databases">
        <authorList>
            <consortium name="NARMS: The National Antimicrobial Resistance Monitoring System"/>
        </authorList>
    </citation>
    <scope>NUCLEOTIDE SEQUENCE [LARGE SCALE GENOMIC DNA]</scope>
    <source>
        <strain evidence="1 6">CVM N18EC122</strain>
    </source>
</reference>
<evidence type="ECO:0000313" key="1">
    <source>
        <dbReference type="EMBL" id="EFC9749281.1"/>
    </source>
</evidence>
<name>A0A0K4LMK2_ECOLX</name>
<evidence type="ECO:0000313" key="2">
    <source>
        <dbReference type="EMBL" id="MQK26868.1"/>
    </source>
</evidence>
<comment type="caution">
    <text evidence="3">The sequence shown here is derived from an EMBL/GenBank/DDBJ whole genome shotgun (WGS) entry which is preliminary data.</text>
</comment>
<gene>
    <name evidence="3" type="ORF">BK383_19845</name>
    <name evidence="1" type="ORF">E6D34_08345</name>
    <name evidence="2" type="ORF">EIZ93_21815</name>
</gene>
<accession>A0A0K4LMK2</accession>
<evidence type="ECO:0000313" key="4">
    <source>
        <dbReference type="Proteomes" id="UP000184277"/>
    </source>
</evidence>
<protein>
    <submittedName>
        <fullName evidence="3">Uncharacterized protein</fullName>
    </submittedName>
</protein>
<dbReference type="Proteomes" id="UP000359125">
    <property type="component" value="Unassembled WGS sequence"/>
</dbReference>